<dbReference type="InterPro" id="IPR011698">
    <property type="entry name" value="GATase_3"/>
</dbReference>
<dbReference type="PROSITE" id="PS51274">
    <property type="entry name" value="GATASE_COBBQ"/>
    <property type="match status" value="1"/>
</dbReference>
<dbReference type="GeneID" id="3922803"/>
<dbReference type="GO" id="GO:0042242">
    <property type="term" value="F:cobyrinic acid a,c-diamide synthase activity"/>
    <property type="evidence" value="ECO:0007669"/>
    <property type="project" value="UniProtKB-UniRule"/>
</dbReference>
<evidence type="ECO:0000256" key="7">
    <source>
        <dbReference type="ARBA" id="ARBA00022962"/>
    </source>
</evidence>
<feature type="active site" description="Nucleophile" evidence="8">
    <location>
        <position position="328"/>
    </location>
</feature>
<keyword evidence="7 8" id="KW-0315">Glutamine amidotransferase</keyword>
<comment type="domain">
    <text evidence="8">Comprises of two domains. The C-terminal domain contains the binding site for glutamine and catalyzes the hydrolysis of this substrate to glutamate and ammonia. The N-terminal domain is anticipated to bind ATP, and cobyrinate or Ni-sirohydrochlorin, and catalyzes the ultimate synthesis of the diamide product. The ammonia produced via the glutaminase domain is probably translocated to the adjacent domain via a molecular tunnel, where it reacts with an activated intermediate.</text>
</comment>
<keyword evidence="8" id="KW-0484">Methanogenesis</keyword>
<evidence type="ECO:0000256" key="8">
    <source>
        <dbReference type="HAMAP-Rule" id="MF_00027"/>
    </source>
</evidence>
<dbReference type="EC" id="6.3.5.12" evidence="8"/>
<dbReference type="Gene3D" id="3.40.50.300">
    <property type="entry name" value="P-loop containing nucleotide triphosphate hydrolases"/>
    <property type="match status" value="2"/>
</dbReference>
<dbReference type="NCBIfam" id="NF002204">
    <property type="entry name" value="PRK01077.1"/>
    <property type="match status" value="1"/>
</dbReference>
<dbReference type="InterPro" id="IPR004484">
    <property type="entry name" value="CbiA/CobB_synth"/>
</dbReference>
<dbReference type="Pfam" id="PF07685">
    <property type="entry name" value="GATase_3"/>
    <property type="match status" value="1"/>
</dbReference>
<dbReference type="EnsemblBacteria" id="ABD40905">
    <property type="protein sequence ID" value="ABD40905"/>
    <property type="gene ID" value="Mhun_1157"/>
</dbReference>
<evidence type="ECO:0000256" key="6">
    <source>
        <dbReference type="ARBA" id="ARBA00022842"/>
    </source>
</evidence>
<evidence type="ECO:0000313" key="11">
    <source>
        <dbReference type="EMBL" id="ABD40905.1"/>
    </source>
</evidence>
<name>Q2FPC1_METHJ</name>
<dbReference type="GO" id="GO:0015948">
    <property type="term" value="P:methanogenesis"/>
    <property type="evidence" value="ECO:0007669"/>
    <property type="project" value="UniProtKB-KW"/>
</dbReference>
<dbReference type="InterPro" id="IPR029062">
    <property type="entry name" value="Class_I_gatase-like"/>
</dbReference>
<dbReference type="AlphaFoldDB" id="Q2FPC1"/>
<comment type="function">
    <text evidence="8">Catalyzes the ATP-dependent amidation of the two carboxylate groups at positions a and c of cobyrinate, using either L-glutamine or ammonia as the nitrogen source. Involved in the biosynthesis of the unique nickel-containing tetrapyrrole coenzyme F430, the prosthetic group of methyl-coenzyme M reductase (MCR), which plays a key role in methanogenesis and anaerobic methane oxidation. Catalyzes the ATP-dependent amidation of the two carboxylate groups at positions a and c of Ni-sirohydrochlorin, using L-glutamine or ammonia as the nitrogen source.</text>
</comment>
<dbReference type="Pfam" id="PF01656">
    <property type="entry name" value="CbiA"/>
    <property type="match status" value="1"/>
</dbReference>
<accession>Q2FPC1</accession>
<comment type="cofactor">
    <cofactor evidence="1 8">
        <name>Mg(2+)</name>
        <dbReference type="ChEBI" id="CHEBI:18420"/>
    </cofactor>
</comment>
<dbReference type="GO" id="GO:0009236">
    <property type="term" value="P:cobalamin biosynthetic process"/>
    <property type="evidence" value="ECO:0007669"/>
    <property type="project" value="UniProtKB-UniRule"/>
</dbReference>
<dbReference type="UniPathway" id="UPA00148">
    <property type="reaction ID" value="UER00231"/>
</dbReference>
<dbReference type="RefSeq" id="WP_011448183.1">
    <property type="nucleotide sequence ID" value="NC_007796.1"/>
</dbReference>
<dbReference type="eggNOG" id="arCOG00106">
    <property type="taxonomic scope" value="Archaea"/>
</dbReference>
<dbReference type="PANTHER" id="PTHR43873">
    <property type="entry name" value="COBYRINATE A,C-DIAMIDE SYNTHASE"/>
    <property type="match status" value="1"/>
</dbReference>
<dbReference type="KEGG" id="mhu:Mhun_1157"/>
<protein>
    <recommendedName>
        <fullName evidence="8">Cobyrinate a,c-diamide synthase</fullName>
        <ecNumber evidence="8">6.3.5.11</ecNumber>
    </recommendedName>
    <alternativeName>
        <fullName evidence="8">Cobyrinic acid a,c-diamide synthetase</fullName>
    </alternativeName>
    <alternativeName>
        <fullName evidence="8">Ni-sirohydrochlorin a,c-diamide synthase</fullName>
        <ecNumber evidence="8">6.3.5.12</ecNumber>
    </alternativeName>
    <alternativeName>
        <fullName evidence="8">Ni-sirohydrochlorin a,c-diamide synthetase</fullName>
    </alternativeName>
</protein>
<dbReference type="CDD" id="cd03130">
    <property type="entry name" value="GATase1_CobB"/>
    <property type="match status" value="1"/>
</dbReference>
<keyword evidence="12" id="KW-1185">Reference proteome</keyword>
<proteinExistence type="inferred from homology"/>
<dbReference type="EMBL" id="CP000254">
    <property type="protein sequence ID" value="ABD40905.1"/>
    <property type="molecule type" value="Genomic_DNA"/>
</dbReference>
<evidence type="ECO:0000256" key="4">
    <source>
        <dbReference type="ARBA" id="ARBA00022741"/>
    </source>
</evidence>
<feature type="site" description="Increases nucleophilicity of active site Cys" evidence="8">
    <location>
        <position position="429"/>
    </location>
</feature>
<evidence type="ECO:0000259" key="10">
    <source>
        <dbReference type="Pfam" id="PF07685"/>
    </source>
</evidence>
<comment type="pathway">
    <text evidence="8">Cofactor biosynthesis; adenosylcobalamin biosynthesis; cob(II)yrinate a,c-diamide from sirohydrochlorin (anaerobic route): step 10/10.</text>
</comment>
<dbReference type="HAMAP" id="MF_00027">
    <property type="entry name" value="CobB_CbiA"/>
    <property type="match status" value="1"/>
</dbReference>
<evidence type="ECO:0000256" key="3">
    <source>
        <dbReference type="ARBA" id="ARBA00022598"/>
    </source>
</evidence>
<comment type="catalytic activity">
    <reaction evidence="8">
        <text>cob(II)yrinate + 2 L-glutamine + 2 ATP + 2 H2O = cob(II)yrinate a,c diamide + 2 L-glutamate + 2 ADP + 2 phosphate + 2 H(+)</text>
        <dbReference type="Rhea" id="RHEA:26289"/>
        <dbReference type="ChEBI" id="CHEBI:15377"/>
        <dbReference type="ChEBI" id="CHEBI:15378"/>
        <dbReference type="ChEBI" id="CHEBI:29985"/>
        <dbReference type="ChEBI" id="CHEBI:30616"/>
        <dbReference type="ChEBI" id="CHEBI:43474"/>
        <dbReference type="ChEBI" id="CHEBI:58359"/>
        <dbReference type="ChEBI" id="CHEBI:58537"/>
        <dbReference type="ChEBI" id="CHEBI:58894"/>
        <dbReference type="ChEBI" id="CHEBI:456216"/>
        <dbReference type="EC" id="6.3.5.11"/>
    </reaction>
</comment>
<dbReference type="Proteomes" id="UP000001941">
    <property type="component" value="Chromosome"/>
</dbReference>
<organism evidence="11 12">
    <name type="scientific">Methanospirillum hungatei JF-1 (strain ATCC 27890 / DSM 864 / NBRC 100397 / JF-1)</name>
    <dbReference type="NCBI Taxonomy" id="323259"/>
    <lineage>
        <taxon>Archaea</taxon>
        <taxon>Methanobacteriati</taxon>
        <taxon>Methanobacteriota</taxon>
        <taxon>Stenosarchaea group</taxon>
        <taxon>Methanomicrobia</taxon>
        <taxon>Methanomicrobiales</taxon>
        <taxon>Methanospirillaceae</taxon>
        <taxon>Methanospirillum</taxon>
    </lineage>
</organism>
<dbReference type="InterPro" id="IPR002586">
    <property type="entry name" value="CobQ/CobB/MinD/ParA_Nub-bd_dom"/>
</dbReference>
<dbReference type="PANTHER" id="PTHR43873:SF1">
    <property type="entry name" value="COBYRINATE A,C-DIAMIDE SYNTHASE"/>
    <property type="match status" value="1"/>
</dbReference>
<dbReference type="OrthoDB" id="8896at2157"/>
<evidence type="ECO:0000259" key="9">
    <source>
        <dbReference type="Pfam" id="PF01656"/>
    </source>
</evidence>
<keyword evidence="2 8" id="KW-0169">Cobalamin biosynthesis</keyword>
<dbReference type="NCBIfam" id="TIGR00379">
    <property type="entry name" value="cobB"/>
    <property type="match status" value="1"/>
</dbReference>
<dbReference type="EC" id="6.3.5.11" evidence="8"/>
<comment type="catalytic activity">
    <reaction evidence="8">
        <text>Ni-sirohydrochlorin + 2 L-glutamine + 2 ATP + 2 H2O = Ni-sirohydrochlorin a,c-diamide + 2 L-glutamate + 2 ADP + 2 phosphate + 2 H(+)</text>
        <dbReference type="Rhea" id="RHEA:52896"/>
        <dbReference type="ChEBI" id="CHEBI:15377"/>
        <dbReference type="ChEBI" id="CHEBI:15378"/>
        <dbReference type="ChEBI" id="CHEBI:29985"/>
        <dbReference type="ChEBI" id="CHEBI:30616"/>
        <dbReference type="ChEBI" id="CHEBI:43474"/>
        <dbReference type="ChEBI" id="CHEBI:58359"/>
        <dbReference type="ChEBI" id="CHEBI:136841"/>
        <dbReference type="ChEBI" id="CHEBI:136887"/>
        <dbReference type="ChEBI" id="CHEBI:456216"/>
        <dbReference type="EC" id="6.3.5.12"/>
    </reaction>
</comment>
<keyword evidence="4 8" id="KW-0547">Nucleotide-binding</keyword>
<dbReference type="STRING" id="323259.Mhun_1157"/>
<evidence type="ECO:0000256" key="1">
    <source>
        <dbReference type="ARBA" id="ARBA00001946"/>
    </source>
</evidence>
<dbReference type="HOGENOM" id="CLU_022752_2_0_2"/>
<dbReference type="InterPro" id="IPR027417">
    <property type="entry name" value="P-loop_NTPase"/>
</dbReference>
<gene>
    <name evidence="8" type="primary">cbiA</name>
    <name evidence="8" type="synonym">cfbB</name>
    <name evidence="11" type="ordered locus">Mhun_1157</name>
</gene>
<keyword evidence="3 8" id="KW-0436">Ligase</keyword>
<dbReference type="InParanoid" id="Q2FPC1"/>
<keyword evidence="5 8" id="KW-0067">ATP-binding</keyword>
<reference evidence="12" key="1">
    <citation type="journal article" date="2016" name="Stand. Genomic Sci.">
        <title>Complete genome sequence of Methanospirillum hungatei type strain JF1.</title>
        <authorList>
            <person name="Gunsalus R.P."/>
            <person name="Cook L.E."/>
            <person name="Crable B."/>
            <person name="Rohlin L."/>
            <person name="McDonald E."/>
            <person name="Mouttaki H."/>
            <person name="Sieber J.R."/>
            <person name="Poweleit N."/>
            <person name="Zhou H."/>
            <person name="Lapidus A.L."/>
            <person name="Daligault H.E."/>
            <person name="Land M."/>
            <person name="Gilna P."/>
            <person name="Ivanova N."/>
            <person name="Kyrpides N."/>
            <person name="Culley D.E."/>
            <person name="McInerney M.J."/>
        </authorList>
    </citation>
    <scope>NUCLEOTIDE SEQUENCE [LARGE SCALE GENOMIC DNA]</scope>
    <source>
        <strain evidence="12">ATCC 27890 / DSM 864 / NBRC 100397 / JF-1</strain>
    </source>
</reference>
<comment type="miscellaneous">
    <text evidence="8">The a and c carboxylates of cobyrinate and Ni-sirohydrochlorin are activated for nucleophilic attack via formation of a phosphorylated intermediate by ATP. CbiA catalyzes first the amidation of the c-carboxylate, and then that of the a-carboxylate.</text>
</comment>
<dbReference type="GO" id="GO:0005524">
    <property type="term" value="F:ATP binding"/>
    <property type="evidence" value="ECO:0007669"/>
    <property type="project" value="UniProtKB-UniRule"/>
</dbReference>
<dbReference type="Gene3D" id="3.40.50.880">
    <property type="match status" value="1"/>
</dbReference>
<feature type="domain" description="CobB/CobQ-like glutamine amidotransferase" evidence="10">
    <location>
        <begin position="249"/>
        <end position="434"/>
    </location>
</feature>
<dbReference type="SUPFAM" id="SSF52540">
    <property type="entry name" value="P-loop containing nucleoside triphosphate hydrolases"/>
    <property type="match status" value="1"/>
</dbReference>
<evidence type="ECO:0000256" key="5">
    <source>
        <dbReference type="ARBA" id="ARBA00022840"/>
    </source>
</evidence>
<evidence type="ECO:0000256" key="2">
    <source>
        <dbReference type="ARBA" id="ARBA00022573"/>
    </source>
</evidence>
<dbReference type="SUPFAM" id="SSF52317">
    <property type="entry name" value="Class I glutamine amidotransferase-like"/>
    <property type="match status" value="1"/>
</dbReference>
<sequence>MQYYQDGEEIRFNIPRIVIAGIQSGCGKTTITRGLMAALKKRGLVVQPYKIGPDFIDPSHHTRICDRVSRNLDVVMAGEDGVIESFYSGCAGADIAVIEGVMGMYDGLDSTFGSTAHIAKLLKAPLLLVIPVDGMAHSVHAIASGFQNYEPDSTLAGVILNKVGSPRHAELLKAGAKISQFGFVPKDPSFHTRSRHLGLVMGDETTTEEPVSIIEDSCNIPEIIALASSAPPLTTQAKELDITSGQVIIGVARDPAFCFYYQHNLEMLECSGARLTYFSPMQEHLPDVDALYLGGGYPELHADQLETGPAREEIRVACDNGLPVYGECGGLLYLTEGLDGERTYRWAGVLPAQAEMAQRFQALGYSEGKTTGGTSLTPEGIEIRGHEFHYSFVTPDRDAQYAISLTRGKGIQNGHDGMYVHETVGCYTHSWFSKRFSDAIVKAAMAWRKS</sequence>
<comment type="similarity">
    <text evidence="8">Belongs to the CobB/CbiA family.</text>
</comment>
<evidence type="ECO:0000313" key="12">
    <source>
        <dbReference type="Proteomes" id="UP000001941"/>
    </source>
</evidence>
<feature type="domain" description="CobQ/CobB/MinD/ParA nucleotide binding" evidence="9">
    <location>
        <begin position="17"/>
        <end position="190"/>
    </location>
</feature>
<keyword evidence="6 8" id="KW-0460">Magnesium</keyword>